<dbReference type="Pfam" id="PF00392">
    <property type="entry name" value="GntR"/>
    <property type="match status" value="1"/>
</dbReference>
<dbReference type="InterPro" id="IPR015421">
    <property type="entry name" value="PyrdxlP-dep_Trfase_major"/>
</dbReference>
<dbReference type="SUPFAM" id="SSF46785">
    <property type="entry name" value="Winged helix' DNA-binding domain"/>
    <property type="match status" value="1"/>
</dbReference>
<keyword evidence="3" id="KW-0805">Transcription regulation</keyword>
<evidence type="ECO:0000256" key="5">
    <source>
        <dbReference type="ARBA" id="ARBA00023163"/>
    </source>
</evidence>
<dbReference type="PROSITE" id="PS50949">
    <property type="entry name" value="HTH_GNTR"/>
    <property type="match status" value="1"/>
</dbReference>
<dbReference type="GO" id="GO:0003677">
    <property type="term" value="F:DNA binding"/>
    <property type="evidence" value="ECO:0007669"/>
    <property type="project" value="UniProtKB-KW"/>
</dbReference>
<evidence type="ECO:0000256" key="4">
    <source>
        <dbReference type="ARBA" id="ARBA00023125"/>
    </source>
</evidence>
<accession>A0A7W8ILB1</accession>
<name>A0A7W8ILB1_9BACT</name>
<dbReference type="CDD" id="cd07377">
    <property type="entry name" value="WHTH_GntR"/>
    <property type="match status" value="1"/>
</dbReference>
<keyword evidence="2" id="KW-0663">Pyridoxal phosphate</keyword>
<organism evidence="7 8">
    <name type="scientific">Tunturiibacter empetritectus</name>
    <dbReference type="NCBI Taxonomy" id="3069691"/>
    <lineage>
        <taxon>Bacteria</taxon>
        <taxon>Pseudomonadati</taxon>
        <taxon>Acidobacteriota</taxon>
        <taxon>Terriglobia</taxon>
        <taxon>Terriglobales</taxon>
        <taxon>Acidobacteriaceae</taxon>
        <taxon>Tunturiibacter</taxon>
    </lineage>
</organism>
<dbReference type="Pfam" id="PF00155">
    <property type="entry name" value="Aminotran_1_2"/>
    <property type="match status" value="1"/>
</dbReference>
<dbReference type="InterPro" id="IPR000524">
    <property type="entry name" value="Tscrpt_reg_HTH_GntR"/>
</dbReference>
<keyword evidence="4" id="KW-0238">DNA-binding</keyword>
<keyword evidence="5" id="KW-0804">Transcription</keyword>
<evidence type="ECO:0000259" key="6">
    <source>
        <dbReference type="PROSITE" id="PS50949"/>
    </source>
</evidence>
<comment type="similarity">
    <text evidence="1">In the C-terminal section; belongs to the class-I pyridoxal-phosphate-dependent aminotransferase family.</text>
</comment>
<keyword evidence="7" id="KW-0808">Transferase</keyword>
<dbReference type="SUPFAM" id="SSF53383">
    <property type="entry name" value="PLP-dependent transferases"/>
    <property type="match status" value="1"/>
</dbReference>
<dbReference type="PANTHER" id="PTHR46577">
    <property type="entry name" value="HTH-TYPE TRANSCRIPTIONAL REGULATORY PROTEIN GABR"/>
    <property type="match status" value="1"/>
</dbReference>
<evidence type="ECO:0000256" key="1">
    <source>
        <dbReference type="ARBA" id="ARBA00005384"/>
    </source>
</evidence>
<keyword evidence="7" id="KW-0032">Aminotransferase</keyword>
<dbReference type="CDD" id="cd00609">
    <property type="entry name" value="AAT_like"/>
    <property type="match status" value="1"/>
</dbReference>
<dbReference type="SMART" id="SM00345">
    <property type="entry name" value="HTH_GNTR"/>
    <property type="match status" value="1"/>
</dbReference>
<dbReference type="InterPro" id="IPR036390">
    <property type="entry name" value="WH_DNA-bd_sf"/>
</dbReference>
<sequence length="492" mass="54889">MEVALNLDPISRIALYRQIYDGLRGGIVGGRFEAGAKLPASRALATSLGVSRITVTECYDRLISEGYLETRRGSGTFVCSLLPETDMYASSVTVEIDPEPQSSAPIRLSAYGDLINAPIRPPIPPGIIRLDSHGPDVASFPRKLWTRLLVRRMQEDGLNLLQYTQEFSGNTDLRVAVAHYLRMSRAVVCDPSQIIITSGSQQAIYLAARIFLDPSDFAAIEAPGYRFAGRIFSSQGATLLPIPVDRNGMQVSQLKRHADKTVKLVYVTPSHQYPRGVSLSIPRRMDLLAWAKQAGALILEDDYDSEYRYNERPLPSIQGMVPDAPVLYVGTFSKLLFPTLRLGYLVVPRAFQNVFTGAKLLCDLQSSSIDQRILTDFLTEGHLEPYVRKMRIIYGNRRAVLVESLQKHFGRRVTIYGDHAGMHFLADFQIDLSETEAFDRALAAGVRLERVYWPACSEVERPGHVQFVFTFAARSEEELVLAAEKLARAFLS</sequence>
<protein>
    <submittedName>
        <fullName evidence="7">GntR family transcriptional regulator/MocR family aminotransferase</fullName>
    </submittedName>
</protein>
<evidence type="ECO:0000256" key="2">
    <source>
        <dbReference type="ARBA" id="ARBA00022898"/>
    </source>
</evidence>
<keyword evidence="8" id="KW-1185">Reference proteome</keyword>
<dbReference type="Proteomes" id="UP000568106">
    <property type="component" value="Unassembled WGS sequence"/>
</dbReference>
<dbReference type="GO" id="GO:0030170">
    <property type="term" value="F:pyridoxal phosphate binding"/>
    <property type="evidence" value="ECO:0007669"/>
    <property type="project" value="InterPro"/>
</dbReference>
<dbReference type="InterPro" id="IPR036388">
    <property type="entry name" value="WH-like_DNA-bd_sf"/>
</dbReference>
<evidence type="ECO:0000313" key="7">
    <source>
        <dbReference type="EMBL" id="MBB5319224.1"/>
    </source>
</evidence>
<dbReference type="AlphaFoldDB" id="A0A7W8ILB1"/>
<evidence type="ECO:0000256" key="3">
    <source>
        <dbReference type="ARBA" id="ARBA00023015"/>
    </source>
</evidence>
<dbReference type="InterPro" id="IPR051446">
    <property type="entry name" value="HTH_trans_reg/aminotransferase"/>
</dbReference>
<gene>
    <name evidence="7" type="ORF">HDF09_003930</name>
</gene>
<dbReference type="GO" id="GO:0008483">
    <property type="term" value="F:transaminase activity"/>
    <property type="evidence" value="ECO:0007669"/>
    <property type="project" value="UniProtKB-KW"/>
</dbReference>
<dbReference type="InterPro" id="IPR004839">
    <property type="entry name" value="Aminotransferase_I/II_large"/>
</dbReference>
<proteinExistence type="inferred from homology"/>
<dbReference type="InterPro" id="IPR015424">
    <property type="entry name" value="PyrdxlP-dep_Trfase"/>
</dbReference>
<evidence type="ECO:0000313" key="8">
    <source>
        <dbReference type="Proteomes" id="UP000568106"/>
    </source>
</evidence>
<comment type="caution">
    <text evidence="7">The sequence shown here is derived from an EMBL/GenBank/DDBJ whole genome shotgun (WGS) entry which is preliminary data.</text>
</comment>
<dbReference type="GO" id="GO:0003700">
    <property type="term" value="F:DNA-binding transcription factor activity"/>
    <property type="evidence" value="ECO:0007669"/>
    <property type="project" value="InterPro"/>
</dbReference>
<reference evidence="7" key="1">
    <citation type="submission" date="2020-08" db="EMBL/GenBank/DDBJ databases">
        <title>Genomic Encyclopedia of Type Strains, Phase IV (KMG-V): Genome sequencing to study the core and pangenomes of soil and plant-associated prokaryotes.</title>
        <authorList>
            <person name="Whitman W."/>
        </authorList>
    </citation>
    <scope>NUCLEOTIDE SEQUENCE [LARGE SCALE GENOMIC DNA]</scope>
    <source>
        <strain evidence="7">M8UP27</strain>
    </source>
</reference>
<dbReference type="PANTHER" id="PTHR46577:SF1">
    <property type="entry name" value="HTH-TYPE TRANSCRIPTIONAL REGULATORY PROTEIN GABR"/>
    <property type="match status" value="1"/>
</dbReference>
<dbReference type="Gene3D" id="3.40.640.10">
    <property type="entry name" value="Type I PLP-dependent aspartate aminotransferase-like (Major domain)"/>
    <property type="match status" value="1"/>
</dbReference>
<dbReference type="PRINTS" id="PR00035">
    <property type="entry name" value="HTHGNTR"/>
</dbReference>
<feature type="domain" description="HTH gntR-type" evidence="6">
    <location>
        <begin position="13"/>
        <end position="81"/>
    </location>
</feature>
<dbReference type="EMBL" id="JACHDY010000007">
    <property type="protein sequence ID" value="MBB5319224.1"/>
    <property type="molecule type" value="Genomic_DNA"/>
</dbReference>
<dbReference type="Gene3D" id="1.10.10.10">
    <property type="entry name" value="Winged helix-like DNA-binding domain superfamily/Winged helix DNA-binding domain"/>
    <property type="match status" value="1"/>
</dbReference>